<name>A0A834N6F3_VESVU</name>
<dbReference type="EMBL" id="JACSEA010000007">
    <property type="protein sequence ID" value="KAF7396739.1"/>
    <property type="molecule type" value="Genomic_DNA"/>
</dbReference>
<dbReference type="AlphaFoldDB" id="A0A834N6F3"/>
<protein>
    <submittedName>
        <fullName evidence="1">Uncharacterized protein</fullName>
    </submittedName>
</protein>
<comment type="caution">
    <text evidence="1">The sequence shown here is derived from an EMBL/GenBank/DDBJ whole genome shotgun (WGS) entry which is preliminary data.</text>
</comment>
<reference evidence="1" key="1">
    <citation type="journal article" date="2020" name="G3 (Bethesda)">
        <title>High-Quality Assemblies for Three Invasive Social Wasps from the &lt;i&gt;Vespula&lt;/i&gt; Genus.</title>
        <authorList>
            <person name="Harrop T.W.R."/>
            <person name="Guhlin J."/>
            <person name="McLaughlin G.M."/>
            <person name="Permina E."/>
            <person name="Stockwell P."/>
            <person name="Gilligan J."/>
            <person name="Le Lec M.F."/>
            <person name="Gruber M.A.M."/>
            <person name="Quinn O."/>
            <person name="Lovegrove M."/>
            <person name="Duncan E.J."/>
            <person name="Remnant E.J."/>
            <person name="Van Eeckhoven J."/>
            <person name="Graham B."/>
            <person name="Knapp R.A."/>
            <person name="Langford K.W."/>
            <person name="Kronenberg Z."/>
            <person name="Press M.O."/>
            <person name="Eacker S.M."/>
            <person name="Wilson-Rankin E.E."/>
            <person name="Purcell J."/>
            <person name="Lester P.J."/>
            <person name="Dearden P.K."/>
        </authorList>
    </citation>
    <scope>NUCLEOTIDE SEQUENCE</scope>
    <source>
        <strain evidence="1">Marl-1</strain>
    </source>
</reference>
<accession>A0A834N6F3</accession>
<evidence type="ECO:0000313" key="2">
    <source>
        <dbReference type="Proteomes" id="UP000614350"/>
    </source>
</evidence>
<gene>
    <name evidence="1" type="ORF">HZH66_007601</name>
</gene>
<dbReference type="Proteomes" id="UP000614350">
    <property type="component" value="Unassembled WGS sequence"/>
</dbReference>
<evidence type="ECO:0000313" key="1">
    <source>
        <dbReference type="EMBL" id="KAF7396739.1"/>
    </source>
</evidence>
<keyword evidence="2" id="KW-1185">Reference proteome</keyword>
<organism evidence="1 2">
    <name type="scientific">Vespula vulgaris</name>
    <name type="common">Yellow jacket</name>
    <name type="synonym">Wasp</name>
    <dbReference type="NCBI Taxonomy" id="7454"/>
    <lineage>
        <taxon>Eukaryota</taxon>
        <taxon>Metazoa</taxon>
        <taxon>Ecdysozoa</taxon>
        <taxon>Arthropoda</taxon>
        <taxon>Hexapoda</taxon>
        <taxon>Insecta</taxon>
        <taxon>Pterygota</taxon>
        <taxon>Neoptera</taxon>
        <taxon>Endopterygota</taxon>
        <taxon>Hymenoptera</taxon>
        <taxon>Apocrita</taxon>
        <taxon>Aculeata</taxon>
        <taxon>Vespoidea</taxon>
        <taxon>Vespidae</taxon>
        <taxon>Vespinae</taxon>
        <taxon>Vespula</taxon>
    </lineage>
</organism>
<proteinExistence type="predicted"/>
<sequence>MRIDFENFNDYLRTKNTVSYVKETLAIGSLQLARRNKTISFLDVRERPGESFRHRSWQQRRRKMVRDRPTVGYFRVISCGFLPLDLTSYSLAA</sequence>